<comment type="caution">
    <text evidence="2">The sequence shown here is derived from an EMBL/GenBank/DDBJ whole genome shotgun (WGS) entry which is preliminary data.</text>
</comment>
<name>A0AAN7Q7B5_9COLE</name>
<reference evidence="3" key="1">
    <citation type="submission" date="2023-01" db="EMBL/GenBank/DDBJ databases">
        <title>Key to firefly adult light organ development and bioluminescence: homeobox transcription factors regulate luciferase expression and transportation to peroxisome.</title>
        <authorList>
            <person name="Fu X."/>
        </authorList>
    </citation>
    <scope>NUCLEOTIDE SEQUENCE [LARGE SCALE GENOMIC DNA]</scope>
</reference>
<keyword evidence="3" id="KW-1185">Reference proteome</keyword>
<organism evidence="2 3">
    <name type="scientific">Aquatica leii</name>
    <dbReference type="NCBI Taxonomy" id="1421715"/>
    <lineage>
        <taxon>Eukaryota</taxon>
        <taxon>Metazoa</taxon>
        <taxon>Ecdysozoa</taxon>
        <taxon>Arthropoda</taxon>
        <taxon>Hexapoda</taxon>
        <taxon>Insecta</taxon>
        <taxon>Pterygota</taxon>
        <taxon>Neoptera</taxon>
        <taxon>Endopterygota</taxon>
        <taxon>Coleoptera</taxon>
        <taxon>Polyphaga</taxon>
        <taxon>Elateriformia</taxon>
        <taxon>Elateroidea</taxon>
        <taxon>Lampyridae</taxon>
        <taxon>Luciolinae</taxon>
        <taxon>Aquatica</taxon>
    </lineage>
</organism>
<sequence>MNTKLVFLLVAIAFVATVSNSPVESDSEGELIRADRHRRVTCDLLSLEVKKFKLNDVACAAHCLGMLKEVGASQGDCLSKSMEQTNQLINTSSSTIEGETDGYKYHPLVVCIV</sequence>
<evidence type="ECO:0000313" key="3">
    <source>
        <dbReference type="Proteomes" id="UP001353858"/>
    </source>
</evidence>
<dbReference type="EMBL" id="JARPUR010000001">
    <property type="protein sequence ID" value="KAK4884392.1"/>
    <property type="molecule type" value="Genomic_DNA"/>
</dbReference>
<gene>
    <name evidence="2" type="ORF">RN001_000663</name>
</gene>
<dbReference type="AlphaFoldDB" id="A0AAN7Q7B5"/>
<dbReference type="InterPro" id="IPR036574">
    <property type="entry name" value="Scorpion_toxin-like_sf"/>
</dbReference>
<accession>A0AAN7Q7B5</accession>
<evidence type="ECO:0000313" key="2">
    <source>
        <dbReference type="EMBL" id="KAK4884392.1"/>
    </source>
</evidence>
<dbReference type="Gene3D" id="3.30.30.10">
    <property type="entry name" value="Knottin, scorpion toxin-like"/>
    <property type="match status" value="1"/>
</dbReference>
<protein>
    <submittedName>
        <fullName evidence="2">Uncharacterized protein</fullName>
    </submittedName>
</protein>
<feature type="signal peptide" evidence="1">
    <location>
        <begin position="1"/>
        <end position="20"/>
    </location>
</feature>
<proteinExistence type="predicted"/>
<keyword evidence="1" id="KW-0732">Signal</keyword>
<feature type="chain" id="PRO_5042863829" evidence="1">
    <location>
        <begin position="21"/>
        <end position="113"/>
    </location>
</feature>
<dbReference type="GO" id="GO:0051707">
    <property type="term" value="P:response to other organism"/>
    <property type="evidence" value="ECO:0007669"/>
    <property type="project" value="UniProtKB-ARBA"/>
</dbReference>
<dbReference type="Proteomes" id="UP001353858">
    <property type="component" value="Unassembled WGS sequence"/>
</dbReference>
<evidence type="ECO:0000256" key="1">
    <source>
        <dbReference type="SAM" id="SignalP"/>
    </source>
</evidence>